<comment type="caution">
    <text evidence="2">The sequence shown here is derived from an EMBL/GenBank/DDBJ whole genome shotgun (WGS) entry which is preliminary data.</text>
</comment>
<keyword evidence="3" id="KW-1185">Reference proteome</keyword>
<dbReference type="AlphaFoldDB" id="A0A8H7BMA0"/>
<evidence type="ECO:0000259" key="1">
    <source>
        <dbReference type="Pfam" id="PF00339"/>
    </source>
</evidence>
<accession>A0A8H7BMA0</accession>
<dbReference type="EMBL" id="JABAYA010000092">
    <property type="protein sequence ID" value="KAF7725660.1"/>
    <property type="molecule type" value="Genomic_DNA"/>
</dbReference>
<feature type="domain" description="Arrestin-like N-terminal" evidence="1">
    <location>
        <begin position="19"/>
        <end position="85"/>
    </location>
</feature>
<reference evidence="2" key="1">
    <citation type="submission" date="2020-01" db="EMBL/GenBank/DDBJ databases">
        <title>Genome Sequencing of Three Apophysomyces-Like Fungal Strains Confirms a Novel Fungal Genus in the Mucoromycota with divergent Burkholderia-like Endosymbiotic Bacteria.</title>
        <authorList>
            <person name="Stajich J.E."/>
            <person name="Macias A.M."/>
            <person name="Carter-House D."/>
            <person name="Lovett B."/>
            <person name="Kasson L.R."/>
            <person name="Berry K."/>
            <person name="Grigoriev I."/>
            <person name="Chang Y."/>
            <person name="Spatafora J."/>
            <person name="Kasson M.T."/>
        </authorList>
    </citation>
    <scope>NUCLEOTIDE SEQUENCE</scope>
    <source>
        <strain evidence="2">NRRL A-21654</strain>
    </source>
</reference>
<dbReference type="InterPro" id="IPR014752">
    <property type="entry name" value="Arrestin-like_C"/>
</dbReference>
<proteinExistence type="predicted"/>
<dbReference type="InterPro" id="IPR011021">
    <property type="entry name" value="Arrestin-like_N"/>
</dbReference>
<dbReference type="Gene3D" id="2.60.40.640">
    <property type="match status" value="2"/>
</dbReference>
<protein>
    <recommendedName>
        <fullName evidence="1">Arrestin-like N-terminal domain-containing protein</fullName>
    </recommendedName>
</protein>
<dbReference type="Proteomes" id="UP000605846">
    <property type="component" value="Unassembled WGS sequence"/>
</dbReference>
<organism evidence="2 3">
    <name type="scientific">Apophysomyces ossiformis</name>
    <dbReference type="NCBI Taxonomy" id="679940"/>
    <lineage>
        <taxon>Eukaryota</taxon>
        <taxon>Fungi</taxon>
        <taxon>Fungi incertae sedis</taxon>
        <taxon>Mucoromycota</taxon>
        <taxon>Mucoromycotina</taxon>
        <taxon>Mucoromycetes</taxon>
        <taxon>Mucorales</taxon>
        <taxon>Mucorineae</taxon>
        <taxon>Mucoraceae</taxon>
        <taxon>Apophysomyces</taxon>
    </lineage>
</organism>
<sequence>MSIAERINYDAISWGKPDKQDERLFAVRTMLWGPPSSSEDVWPIMEAGEHKFPFLCEMPLVNYPPSFHHHLVACHFTLIASFERPGIPPFLSEPCHIPYLPMLETCPSKQPVAYHRQIEVLQQHSIDINIPSLSVNVTGGGTLPVRLHVDDLSSITHVYLALNRHLHVSHGKYRRDETWLMYQQEQRLTNSVTDLLLPIPSVGPTVTYSNICTVKYTLDISVKVRKGYLSRKKQLVSLPLFFGTLDRGICTPANLMLFTDDWVARDQTLLTKPKFLRLDSEDDYLPPYDTQKPPAYAVP</sequence>
<dbReference type="OrthoDB" id="2333384at2759"/>
<name>A0A8H7BMA0_9FUNG</name>
<gene>
    <name evidence="2" type="ORF">EC973_009467</name>
</gene>
<evidence type="ECO:0000313" key="3">
    <source>
        <dbReference type="Proteomes" id="UP000605846"/>
    </source>
</evidence>
<dbReference type="Pfam" id="PF00339">
    <property type="entry name" value="Arrestin_N"/>
    <property type="match status" value="1"/>
</dbReference>
<evidence type="ECO:0000313" key="2">
    <source>
        <dbReference type="EMBL" id="KAF7725660.1"/>
    </source>
</evidence>